<dbReference type="Pfam" id="PF08641">
    <property type="entry name" value="Mis14"/>
    <property type="match status" value="1"/>
</dbReference>
<dbReference type="GO" id="GO:0000070">
    <property type="term" value="P:mitotic sister chromatid segregation"/>
    <property type="evidence" value="ECO:0007669"/>
    <property type="project" value="InterPro"/>
</dbReference>
<name>Q755G3_EREGS</name>
<dbReference type="PANTHER" id="PTHR31749">
    <property type="entry name" value="KINETOCHORE-ASSOCIATED PROTEIN NSL1 HOMOLOG"/>
    <property type="match status" value="1"/>
</dbReference>
<keyword evidence="1" id="KW-0175">Coiled coil</keyword>
<organism evidence="2 3">
    <name type="scientific">Eremothecium gossypii (strain ATCC 10895 / CBS 109.51 / FGSC 9923 / NRRL Y-1056)</name>
    <name type="common">Yeast</name>
    <name type="synonym">Ashbya gossypii</name>
    <dbReference type="NCBI Taxonomy" id="284811"/>
    <lineage>
        <taxon>Eukaryota</taxon>
        <taxon>Fungi</taxon>
        <taxon>Dikarya</taxon>
        <taxon>Ascomycota</taxon>
        <taxon>Saccharomycotina</taxon>
        <taxon>Saccharomycetes</taxon>
        <taxon>Saccharomycetales</taxon>
        <taxon>Saccharomycetaceae</taxon>
        <taxon>Eremothecium</taxon>
    </lineage>
</organism>
<dbReference type="FunCoup" id="Q755G3">
    <property type="interactions" value="115"/>
</dbReference>
<evidence type="ECO:0000313" key="2">
    <source>
        <dbReference type="EMBL" id="AAS53234.1"/>
    </source>
</evidence>
<accession>Q755G3</accession>
<dbReference type="GeneID" id="4621636"/>
<proteinExistence type="predicted"/>
<reference evidence="2 3" key="1">
    <citation type="journal article" date="2004" name="Science">
        <title>The Ashbya gossypii genome as a tool for mapping the ancient Saccharomyces cerevisiae genome.</title>
        <authorList>
            <person name="Dietrich F.S."/>
            <person name="Voegeli S."/>
            <person name="Brachat S."/>
            <person name="Lerch A."/>
            <person name="Gates K."/>
            <person name="Steiner S."/>
            <person name="Mohr C."/>
            <person name="Pohlmann R."/>
            <person name="Luedi P."/>
            <person name="Choi S."/>
            <person name="Wing R.A."/>
            <person name="Flavier A."/>
            <person name="Gaffney T.D."/>
            <person name="Philippsen P."/>
        </authorList>
    </citation>
    <scope>NUCLEOTIDE SEQUENCE [LARGE SCALE GENOMIC DNA]</scope>
    <source>
        <strain evidence="3">ATCC 10895 / CBS 109.51 / FGSC 9923 / NRRL Y-1056</strain>
    </source>
</reference>
<dbReference type="Proteomes" id="UP000000591">
    <property type="component" value="Chromosome VI"/>
</dbReference>
<dbReference type="RefSeq" id="NP_985410.1">
    <property type="nucleotide sequence ID" value="NM_210764.1"/>
</dbReference>
<dbReference type="OMA" id="QEWEDQT"/>
<dbReference type="GO" id="GO:0000444">
    <property type="term" value="C:MIS12/MIND type complex"/>
    <property type="evidence" value="ECO:0000318"/>
    <property type="project" value="GO_Central"/>
</dbReference>
<dbReference type="STRING" id="284811.Q755G3"/>
<sequence>MPAEKLELTSEEIKHIHLQLKGILDEKIRLHLPQRHSVSESQDTDDGSDSMARQVMVEVEKFLSSVMEMASDSVHVSDARSSVTVLDVVNDVQREYVEPFDLELNERVRQLYQEWEAETLRVAQLRQTGPRAITDAYLKEEGAAIAALDERIRKLEGLAEADQETQLPAADADFWSEVGDQYGRSLGLLKQAQSLLPRDRMQLEKLKKLVQYLENEV</sequence>
<dbReference type="KEGG" id="ago:AGOS_AFL140W"/>
<protein>
    <submittedName>
        <fullName evidence="2">AFL140Wp</fullName>
    </submittedName>
</protein>
<dbReference type="eggNOG" id="ENOG502SA1D">
    <property type="taxonomic scope" value="Eukaryota"/>
</dbReference>
<reference evidence="3" key="2">
    <citation type="journal article" date="2013" name="G3 (Bethesda)">
        <title>Genomes of Ashbya fungi isolated from insects reveal four mating-type loci, numerous translocations, lack of transposons, and distinct gene duplications.</title>
        <authorList>
            <person name="Dietrich F.S."/>
            <person name="Voegeli S."/>
            <person name="Kuo S."/>
            <person name="Philippsen P."/>
        </authorList>
    </citation>
    <scope>GENOME REANNOTATION</scope>
    <source>
        <strain evidence="3">ATCC 10895 / CBS 109.51 / FGSC 9923 / NRRL Y-1056</strain>
    </source>
</reference>
<evidence type="ECO:0000256" key="1">
    <source>
        <dbReference type="SAM" id="Coils"/>
    </source>
</evidence>
<dbReference type="AlphaFoldDB" id="Q755G3"/>
<dbReference type="InterPro" id="IPR013950">
    <property type="entry name" value="Mis14/Nsl1"/>
</dbReference>
<dbReference type="HOGENOM" id="CLU_100671_0_0_1"/>
<dbReference type="InParanoid" id="Q755G3"/>
<dbReference type="EMBL" id="AE016819">
    <property type="protein sequence ID" value="AAS53234.1"/>
    <property type="molecule type" value="Genomic_DNA"/>
</dbReference>
<keyword evidence="3" id="KW-1185">Reference proteome</keyword>
<dbReference type="PANTHER" id="PTHR31749:SF3">
    <property type="entry name" value="KINETOCHORE-ASSOCIATED PROTEIN NSL1 HOMOLOG"/>
    <property type="match status" value="1"/>
</dbReference>
<feature type="coiled-coil region" evidence="1">
    <location>
        <begin position="138"/>
        <end position="165"/>
    </location>
</feature>
<dbReference type="OrthoDB" id="2135762at2759"/>
<gene>
    <name evidence="2" type="ORF">AGOS_AFL140W</name>
</gene>
<evidence type="ECO:0000313" key="3">
    <source>
        <dbReference type="Proteomes" id="UP000000591"/>
    </source>
</evidence>